<comment type="caution">
    <text evidence="1">The sequence shown here is derived from an EMBL/GenBank/DDBJ whole genome shotgun (WGS) entry which is preliminary data.</text>
</comment>
<sequence length="372" mass="41205">MGVGFVGSSCVKASGRCRDQKKTRLRMTIVPGEWDVVDNDPSCGSGVNLSFSKRCHQYWSDIPNTFKTRRGSGMWRDTDFDESRNVPVDHVHVAFDETHVEGSVLVDRPVSAPKQRSRPERKVRGIWAMADLDPSRMSVSQVSKDTVDVDPSKYGFVVARLAQIKLQQRKQPAALRSENVDVDPSNAGDMTSRWDRCDLDGSSVGSVALAHGKVPTHAKLSQSMADSNGLFVDKDPSCMSDVDEKEADKAMWSNVGWDETHDVSSNVSPRRTSRTIPMQLLWLLEQRNRVFLETVAGGNFVIIARSGGTVAAAFVIEGADLRRTRAEMPSNMGLHEVTPEMYSFLRKLAQEELDDLVSKFEGKELIMAGDGI</sequence>
<evidence type="ECO:0000313" key="2">
    <source>
        <dbReference type="Proteomes" id="UP001157974"/>
    </source>
</evidence>
<dbReference type="AlphaFoldDB" id="A0AAV8UN29"/>
<reference evidence="1 2" key="1">
    <citation type="journal article" date="2023" name="Nat. Commun.">
        <title>Origin of minicircular mitochondrial genomes in red algae.</title>
        <authorList>
            <person name="Lee Y."/>
            <person name="Cho C.H."/>
            <person name="Lee Y.M."/>
            <person name="Park S.I."/>
            <person name="Yang J.H."/>
            <person name="West J.A."/>
            <person name="Bhattacharya D."/>
            <person name="Yoon H.S."/>
        </authorList>
    </citation>
    <scope>NUCLEOTIDE SEQUENCE [LARGE SCALE GENOMIC DNA]</scope>
    <source>
        <strain evidence="1 2">CCMP1338</strain>
        <tissue evidence="1">Whole cell</tissue>
    </source>
</reference>
<keyword evidence="2" id="KW-1185">Reference proteome</keyword>
<accession>A0AAV8UN29</accession>
<gene>
    <name evidence="1" type="ORF">NDN08_000496</name>
</gene>
<proteinExistence type="predicted"/>
<dbReference type="Proteomes" id="UP001157974">
    <property type="component" value="Unassembled WGS sequence"/>
</dbReference>
<organism evidence="1 2">
    <name type="scientific">Rhodosorus marinus</name>
    <dbReference type="NCBI Taxonomy" id="101924"/>
    <lineage>
        <taxon>Eukaryota</taxon>
        <taxon>Rhodophyta</taxon>
        <taxon>Stylonematophyceae</taxon>
        <taxon>Stylonematales</taxon>
        <taxon>Stylonemataceae</taxon>
        <taxon>Rhodosorus</taxon>
    </lineage>
</organism>
<protein>
    <submittedName>
        <fullName evidence="1">Uncharacterized protein</fullName>
    </submittedName>
</protein>
<dbReference type="EMBL" id="JAMWBK010000006">
    <property type="protein sequence ID" value="KAJ8903965.1"/>
    <property type="molecule type" value="Genomic_DNA"/>
</dbReference>
<name>A0AAV8UN29_9RHOD</name>
<evidence type="ECO:0000313" key="1">
    <source>
        <dbReference type="EMBL" id="KAJ8903965.1"/>
    </source>
</evidence>